<evidence type="ECO:0000313" key="3">
    <source>
        <dbReference type="EMBL" id="MBO8453855.1"/>
    </source>
</evidence>
<reference evidence="3" key="2">
    <citation type="journal article" date="2021" name="PeerJ">
        <title>Extensive microbial diversity within the chicken gut microbiome revealed by metagenomics and culture.</title>
        <authorList>
            <person name="Gilroy R."/>
            <person name="Ravi A."/>
            <person name="Getino M."/>
            <person name="Pursley I."/>
            <person name="Horton D.L."/>
            <person name="Alikhan N.F."/>
            <person name="Baker D."/>
            <person name="Gharbi K."/>
            <person name="Hall N."/>
            <person name="Watson M."/>
            <person name="Adriaenssens E.M."/>
            <person name="Foster-Nyarko E."/>
            <person name="Jarju S."/>
            <person name="Secka A."/>
            <person name="Antonio M."/>
            <person name="Oren A."/>
            <person name="Chaudhuri R.R."/>
            <person name="La Ragione R."/>
            <person name="Hildebrand F."/>
            <person name="Pallen M.J."/>
        </authorList>
    </citation>
    <scope>NUCLEOTIDE SEQUENCE</scope>
    <source>
        <strain evidence="3">F1-3629</strain>
    </source>
</reference>
<proteinExistence type="predicted"/>
<organism evidence="3 4">
    <name type="scientific">Candidatus Cryptobacteroides gallistercoris</name>
    <dbReference type="NCBI Taxonomy" id="2840765"/>
    <lineage>
        <taxon>Bacteria</taxon>
        <taxon>Pseudomonadati</taxon>
        <taxon>Bacteroidota</taxon>
        <taxon>Bacteroidia</taxon>
        <taxon>Bacteroidales</taxon>
        <taxon>Candidatus Cryptobacteroides</taxon>
    </lineage>
</organism>
<dbReference type="Proteomes" id="UP000771749">
    <property type="component" value="Unassembled WGS sequence"/>
</dbReference>
<name>A0A940DNZ1_9BACT</name>
<gene>
    <name evidence="3" type="ORF">IAC07_03915</name>
</gene>
<sequence>MAKSVKKNIFRNCGKLSSAMCLVSAAILSLTAAALPCSGQNAWTTNDNAAHNIVWEEKLYREISFLSDSLCGGRATGSAGGNEAAFYIMRRFRQSGLMAFGGSYAKHIFAGGGLIGHNVMGMIQGSRKFPSDSYIIVGAHYDHLGTLKGKMYPGADSNASGTAALLSLADMFSSMKLLGKSYGKNIIFVAFDANCMNLAGSYALWRMIENGELHDPATGSVITPDKVSLMVNMDQIGSSLSPLASGRRDYMIMLGNGTLPKEDRWLIGMCNAFYDTDLELSHTYYGSETFTRVFSSLSDQRVFMEHGIPSVLFTSGITLNNNKTSDTPDSLDMKVMRLRIILIFHWLEKVMK</sequence>
<dbReference type="InterPro" id="IPR007484">
    <property type="entry name" value="Peptidase_M28"/>
</dbReference>
<keyword evidence="1" id="KW-0732">Signal</keyword>
<dbReference type="PANTHER" id="PTHR12147">
    <property type="entry name" value="METALLOPEPTIDASE M28 FAMILY MEMBER"/>
    <property type="match status" value="1"/>
</dbReference>
<dbReference type="EMBL" id="JADIMJ010000062">
    <property type="protein sequence ID" value="MBO8453855.1"/>
    <property type="molecule type" value="Genomic_DNA"/>
</dbReference>
<dbReference type="GO" id="GO:0008235">
    <property type="term" value="F:metalloexopeptidase activity"/>
    <property type="evidence" value="ECO:0007669"/>
    <property type="project" value="InterPro"/>
</dbReference>
<accession>A0A940DNZ1</accession>
<dbReference type="Pfam" id="PF04389">
    <property type="entry name" value="Peptidase_M28"/>
    <property type="match status" value="1"/>
</dbReference>
<reference evidence="3" key="1">
    <citation type="submission" date="2020-10" db="EMBL/GenBank/DDBJ databases">
        <authorList>
            <person name="Gilroy R."/>
        </authorList>
    </citation>
    <scope>NUCLEOTIDE SEQUENCE</scope>
    <source>
        <strain evidence="3">F1-3629</strain>
    </source>
</reference>
<dbReference type="GO" id="GO:0006508">
    <property type="term" value="P:proteolysis"/>
    <property type="evidence" value="ECO:0007669"/>
    <property type="project" value="InterPro"/>
</dbReference>
<evidence type="ECO:0000256" key="1">
    <source>
        <dbReference type="SAM" id="SignalP"/>
    </source>
</evidence>
<dbReference type="Gene3D" id="3.40.630.10">
    <property type="entry name" value="Zn peptidases"/>
    <property type="match status" value="1"/>
</dbReference>
<evidence type="ECO:0000259" key="2">
    <source>
        <dbReference type="Pfam" id="PF04389"/>
    </source>
</evidence>
<dbReference type="SUPFAM" id="SSF53187">
    <property type="entry name" value="Zn-dependent exopeptidases"/>
    <property type="match status" value="1"/>
</dbReference>
<protein>
    <submittedName>
        <fullName evidence="3">M28 family peptidase</fullName>
    </submittedName>
</protein>
<comment type="caution">
    <text evidence="3">The sequence shown here is derived from an EMBL/GenBank/DDBJ whole genome shotgun (WGS) entry which is preliminary data.</text>
</comment>
<dbReference type="PANTHER" id="PTHR12147:SF26">
    <property type="entry name" value="PEPTIDASE M28 DOMAIN-CONTAINING PROTEIN"/>
    <property type="match status" value="1"/>
</dbReference>
<dbReference type="InterPro" id="IPR045175">
    <property type="entry name" value="M28_fam"/>
</dbReference>
<feature type="domain" description="Peptidase M28" evidence="2">
    <location>
        <begin position="118"/>
        <end position="335"/>
    </location>
</feature>
<feature type="chain" id="PRO_5038017675" evidence="1">
    <location>
        <begin position="35"/>
        <end position="352"/>
    </location>
</feature>
<feature type="signal peptide" evidence="1">
    <location>
        <begin position="1"/>
        <end position="34"/>
    </location>
</feature>
<dbReference type="AlphaFoldDB" id="A0A940DNZ1"/>
<evidence type="ECO:0000313" key="4">
    <source>
        <dbReference type="Proteomes" id="UP000771749"/>
    </source>
</evidence>